<feature type="compositionally biased region" description="Acidic residues" evidence="1">
    <location>
        <begin position="70"/>
        <end position="80"/>
    </location>
</feature>
<organism evidence="2 3">
    <name type="scientific">Genlisea aurea</name>
    <dbReference type="NCBI Taxonomy" id="192259"/>
    <lineage>
        <taxon>Eukaryota</taxon>
        <taxon>Viridiplantae</taxon>
        <taxon>Streptophyta</taxon>
        <taxon>Embryophyta</taxon>
        <taxon>Tracheophyta</taxon>
        <taxon>Spermatophyta</taxon>
        <taxon>Magnoliopsida</taxon>
        <taxon>eudicotyledons</taxon>
        <taxon>Gunneridae</taxon>
        <taxon>Pentapetalae</taxon>
        <taxon>asterids</taxon>
        <taxon>lamiids</taxon>
        <taxon>Lamiales</taxon>
        <taxon>Lentibulariaceae</taxon>
        <taxon>Genlisea</taxon>
    </lineage>
</organism>
<evidence type="ECO:0000313" key="2">
    <source>
        <dbReference type="EMBL" id="EPS71342.1"/>
    </source>
</evidence>
<sequence length="148" mass="16249">MSAASTSAAEIGEYGSDSDTDSEESPEYYQPLSALDGDEDECGDLSAEDNIIIPTLPNGSVTDGVSALDLSDEDGGEAEEEARSDAQTERAFQEDERRRSAPLPRDDSVRVIEAMRGVSFAGTLPEWADQVSEDQWLDRLRRLRHHRS</sequence>
<dbReference type="PANTHER" id="PTHR37175:SF1">
    <property type="entry name" value="CONSTANS-LIKE PROTEIN-RELATED"/>
    <property type="match status" value="1"/>
</dbReference>
<comment type="caution">
    <text evidence="2">The sequence shown here is derived from an EMBL/GenBank/DDBJ whole genome shotgun (WGS) entry which is preliminary data.</text>
</comment>
<proteinExistence type="predicted"/>
<evidence type="ECO:0008006" key="4">
    <source>
        <dbReference type="Google" id="ProtNLM"/>
    </source>
</evidence>
<keyword evidence="3" id="KW-1185">Reference proteome</keyword>
<dbReference type="Proteomes" id="UP000015453">
    <property type="component" value="Unassembled WGS sequence"/>
</dbReference>
<dbReference type="OrthoDB" id="1933769at2759"/>
<feature type="compositionally biased region" description="Basic and acidic residues" evidence="1">
    <location>
        <begin position="81"/>
        <end position="105"/>
    </location>
</feature>
<evidence type="ECO:0000313" key="3">
    <source>
        <dbReference type="Proteomes" id="UP000015453"/>
    </source>
</evidence>
<feature type="compositionally biased region" description="Acidic residues" evidence="1">
    <location>
        <begin position="16"/>
        <end position="26"/>
    </location>
</feature>
<reference evidence="2 3" key="1">
    <citation type="journal article" date="2013" name="BMC Genomics">
        <title>The miniature genome of a carnivorous plant Genlisea aurea contains a low number of genes and short non-coding sequences.</title>
        <authorList>
            <person name="Leushkin E.V."/>
            <person name="Sutormin R.A."/>
            <person name="Nabieva E.R."/>
            <person name="Penin A.A."/>
            <person name="Kondrashov A.S."/>
            <person name="Logacheva M.D."/>
        </authorList>
    </citation>
    <scope>NUCLEOTIDE SEQUENCE [LARGE SCALE GENOMIC DNA]</scope>
</reference>
<dbReference type="AlphaFoldDB" id="S8EFJ2"/>
<name>S8EFJ2_9LAMI</name>
<feature type="region of interest" description="Disordered" evidence="1">
    <location>
        <begin position="1"/>
        <end position="105"/>
    </location>
</feature>
<accession>S8EFJ2</accession>
<gene>
    <name evidence="2" type="ORF">M569_03419</name>
</gene>
<evidence type="ECO:0000256" key="1">
    <source>
        <dbReference type="SAM" id="MobiDB-lite"/>
    </source>
</evidence>
<protein>
    <recommendedName>
        <fullName evidence="4">Male-enhanced antigen 1</fullName>
    </recommendedName>
</protein>
<dbReference type="Pfam" id="PF06910">
    <property type="entry name" value="MEA1"/>
    <property type="match status" value="1"/>
</dbReference>
<feature type="compositionally biased region" description="Acidic residues" evidence="1">
    <location>
        <begin position="36"/>
        <end position="47"/>
    </location>
</feature>
<dbReference type="EMBL" id="AUSU01001299">
    <property type="protein sequence ID" value="EPS71342.1"/>
    <property type="molecule type" value="Genomic_DNA"/>
</dbReference>
<dbReference type="PANTHER" id="PTHR37175">
    <property type="entry name" value="BNAA08G28800D PROTEIN"/>
    <property type="match status" value="1"/>
</dbReference>